<reference evidence="1 4" key="2">
    <citation type="submission" date="2018-07" db="EMBL/GenBank/DDBJ databases">
        <title>Genomic Encyclopedia of Archaeal and Bacterial Type Strains, Phase II (KMG-II): from individual species to whole genera.</title>
        <authorList>
            <person name="Goeker M."/>
        </authorList>
    </citation>
    <scope>NUCLEOTIDE SEQUENCE [LARGE SCALE GENOMIC DNA]</scope>
    <source>
        <strain evidence="1 4">JA575</strain>
    </source>
</reference>
<dbReference type="Proteomes" id="UP000256343">
    <property type="component" value="Unassembled WGS sequence"/>
</dbReference>
<gene>
    <name evidence="1" type="ORF">BJ125_12750</name>
    <name evidence="2" type="ORF">SAMN05892882_12750</name>
</gene>
<keyword evidence="4" id="KW-1185">Reference proteome</keyword>
<dbReference type="EMBL" id="QRDT01000027">
    <property type="protein sequence ID" value="RED27311.1"/>
    <property type="molecule type" value="Genomic_DNA"/>
</dbReference>
<dbReference type="Proteomes" id="UP000252631">
    <property type="component" value="Unassembled WGS sequence"/>
</dbReference>
<organism evidence="2 3">
    <name type="scientific">Rhodopseudomonas pentothenatexigens</name>
    <dbReference type="NCBI Taxonomy" id="999699"/>
    <lineage>
        <taxon>Bacteria</taxon>
        <taxon>Pseudomonadati</taxon>
        <taxon>Pseudomonadota</taxon>
        <taxon>Alphaproteobacteria</taxon>
        <taxon>Hyphomicrobiales</taxon>
        <taxon>Nitrobacteraceae</taxon>
        <taxon>Rhodopseudomonas</taxon>
    </lineage>
</organism>
<reference evidence="2 3" key="1">
    <citation type="submission" date="2017-08" db="EMBL/GenBank/DDBJ databases">
        <authorList>
            <person name="de Groot N.N."/>
        </authorList>
    </citation>
    <scope>NUCLEOTIDE SEQUENCE [LARGE SCALE GENOMIC DNA]</scope>
    <source>
        <strain evidence="2 3">JA575</strain>
    </source>
</reference>
<dbReference type="AlphaFoldDB" id="A0A336JT57"/>
<sequence length="31" mass="3396">MISMLARDPDLIDKFHRTAPRAVAKPTIAGC</sequence>
<evidence type="ECO:0000313" key="2">
    <source>
        <dbReference type="EMBL" id="SSW92967.1"/>
    </source>
</evidence>
<evidence type="ECO:0000313" key="4">
    <source>
        <dbReference type="Proteomes" id="UP000256343"/>
    </source>
</evidence>
<evidence type="ECO:0000313" key="1">
    <source>
        <dbReference type="EMBL" id="RED27311.1"/>
    </source>
</evidence>
<dbReference type="EMBL" id="UFQQ01000027">
    <property type="protein sequence ID" value="SSW92967.1"/>
    <property type="molecule type" value="Genomic_DNA"/>
</dbReference>
<protein>
    <submittedName>
        <fullName evidence="2">Uncharacterized protein</fullName>
    </submittedName>
</protein>
<proteinExistence type="predicted"/>
<name>A0A336JT57_9BRAD</name>
<accession>A0A336JT57</accession>
<evidence type="ECO:0000313" key="3">
    <source>
        <dbReference type="Proteomes" id="UP000252631"/>
    </source>
</evidence>